<dbReference type="GO" id="GO:0009791">
    <property type="term" value="P:post-embryonic development"/>
    <property type="evidence" value="ECO:0007669"/>
    <property type="project" value="TreeGrafter"/>
</dbReference>
<keyword evidence="4" id="KW-0963">Cytoplasm</keyword>
<dbReference type="InterPro" id="IPR026317">
    <property type="entry name" value="P_C10"/>
</dbReference>
<dbReference type="OrthoDB" id="75738at2759"/>
<name>A0A0N8BCI5_9CRUS</name>
<evidence type="ECO:0000313" key="6">
    <source>
        <dbReference type="Proteomes" id="UP000076858"/>
    </source>
</evidence>
<evidence type="ECO:0000256" key="1">
    <source>
        <dbReference type="ARBA" id="ARBA00004496"/>
    </source>
</evidence>
<dbReference type="Pfam" id="PF14974">
    <property type="entry name" value="P_C10"/>
    <property type="match status" value="1"/>
</dbReference>
<dbReference type="PANTHER" id="PTHR13463:SF3">
    <property type="entry name" value="PROTEIN C10"/>
    <property type="match status" value="1"/>
</dbReference>
<comment type="caution">
    <text evidence="5">The sequence shown here is derived from an EMBL/GenBank/DDBJ whole genome shotgun (WGS) entry which is preliminary data.</text>
</comment>
<comment type="similarity">
    <text evidence="2">Belongs to the UPF0456 family.</text>
</comment>
<dbReference type="Proteomes" id="UP000076858">
    <property type="component" value="Unassembled WGS sequence"/>
</dbReference>
<accession>A0A0N8BCI5</accession>
<evidence type="ECO:0000256" key="3">
    <source>
        <dbReference type="ARBA" id="ARBA00020502"/>
    </source>
</evidence>
<proteinExistence type="inferred from homology"/>
<reference evidence="5 6" key="1">
    <citation type="submission" date="2016-03" db="EMBL/GenBank/DDBJ databases">
        <title>EvidentialGene: Evidence-directed Construction of Genes on Genomes.</title>
        <authorList>
            <person name="Gilbert D.G."/>
            <person name="Choi J.-H."/>
            <person name="Mockaitis K."/>
            <person name="Colbourne J."/>
            <person name="Pfrender M."/>
        </authorList>
    </citation>
    <scope>NUCLEOTIDE SEQUENCE [LARGE SCALE GENOMIC DNA]</scope>
    <source>
        <strain evidence="5 6">Xinb3</strain>
        <tissue evidence="5">Complete organism</tissue>
    </source>
</reference>
<dbReference type="PANTHER" id="PTHR13463">
    <property type="entry name" value="PROTEIN C10"/>
    <property type="match status" value="1"/>
</dbReference>
<dbReference type="EMBL" id="LRGB01000248">
    <property type="protein sequence ID" value="KZS20039.1"/>
    <property type="molecule type" value="Genomic_DNA"/>
</dbReference>
<gene>
    <name evidence="5" type="ORF">APZ42_013369</name>
</gene>
<evidence type="ECO:0000256" key="4">
    <source>
        <dbReference type="ARBA" id="ARBA00022490"/>
    </source>
</evidence>
<organism evidence="5 6">
    <name type="scientific">Daphnia magna</name>
    <dbReference type="NCBI Taxonomy" id="35525"/>
    <lineage>
        <taxon>Eukaryota</taxon>
        <taxon>Metazoa</taxon>
        <taxon>Ecdysozoa</taxon>
        <taxon>Arthropoda</taxon>
        <taxon>Crustacea</taxon>
        <taxon>Branchiopoda</taxon>
        <taxon>Diplostraca</taxon>
        <taxon>Cladocera</taxon>
        <taxon>Anomopoda</taxon>
        <taxon>Daphniidae</taxon>
        <taxon>Daphnia</taxon>
    </lineage>
</organism>
<comment type="subcellular location">
    <subcellularLocation>
        <location evidence="1">Cytoplasm</location>
    </subcellularLocation>
</comment>
<dbReference type="GO" id="GO:0005737">
    <property type="term" value="C:cytoplasm"/>
    <property type="evidence" value="ECO:0007669"/>
    <property type="project" value="UniProtKB-SubCell"/>
</dbReference>
<dbReference type="AlphaFoldDB" id="A0A0N8BCI5"/>
<evidence type="ECO:0000256" key="2">
    <source>
        <dbReference type="ARBA" id="ARBA00007083"/>
    </source>
</evidence>
<protein>
    <recommendedName>
        <fullName evidence="3">Protein C10</fullName>
    </recommendedName>
</protein>
<evidence type="ECO:0000313" key="5">
    <source>
        <dbReference type="EMBL" id="KZS20039.1"/>
    </source>
</evidence>
<sequence length="128" mass="13947">MNDCVLRFDAEKAREACTDILAALSQPGNAERLARARELAGTDMVKVMREVFPIVTQIQLEVIQRFGFPGDGEGAAQFLQLVRSLEKEDGEVGRLSDQLRAHFLPPMTAPIHSIPASSTPQCNGASQP</sequence>
<keyword evidence="6" id="KW-1185">Reference proteome</keyword>